<dbReference type="PANTHER" id="PTHR43639">
    <property type="entry name" value="OXIDOREDUCTASE, SHORT-CHAIN DEHYDROGENASE/REDUCTASE FAMILY (AFU_ORTHOLOGUE AFUA_5G02870)"/>
    <property type="match status" value="1"/>
</dbReference>
<keyword evidence="5" id="KW-1185">Reference proteome</keyword>
<evidence type="ECO:0000313" key="4">
    <source>
        <dbReference type="EMBL" id="MBT2187832.1"/>
    </source>
</evidence>
<name>A0A9X1DCX3_9SPHN</name>
<accession>A0A9X1DCX3</accession>
<dbReference type="GO" id="GO:0016491">
    <property type="term" value="F:oxidoreductase activity"/>
    <property type="evidence" value="ECO:0007669"/>
    <property type="project" value="UniProtKB-KW"/>
</dbReference>
<dbReference type="RefSeq" id="WP_214624088.1">
    <property type="nucleotide sequence ID" value="NZ_JAHGAW010000008.1"/>
</dbReference>
<evidence type="ECO:0000256" key="2">
    <source>
        <dbReference type="ARBA" id="ARBA00023002"/>
    </source>
</evidence>
<dbReference type="EMBL" id="JAHGAW010000008">
    <property type="protein sequence ID" value="MBT2187832.1"/>
    <property type="molecule type" value="Genomic_DNA"/>
</dbReference>
<sequence length="246" mass="25965">MSAPVLLIAGGSRSIGGAIARMAGERGYDVAVNYVTNRDAAESVAEHVRAQGRKAAVIQADMSKEEDVPRMFAQCDAAFGRLDAFVYNAGGFGGPPSNFIDVSTQTLRHSMNLNLLCAHFAAAEAIRRMSTRSGGQGGNIVFIGSRAAENGSPGFGVWYAAYKNGLHILSTALSKEVAEDGIRVNTVSPGPIHTDSNDPTRWPERVNTIPLRRFGKPEEVAEAALFLASPAASFITGTVINVSGGR</sequence>
<dbReference type="FunFam" id="3.40.50.720:FF:000084">
    <property type="entry name" value="Short-chain dehydrogenase reductase"/>
    <property type="match status" value="1"/>
</dbReference>
<evidence type="ECO:0000313" key="5">
    <source>
        <dbReference type="Proteomes" id="UP001138757"/>
    </source>
</evidence>
<dbReference type="PANTHER" id="PTHR43639:SF1">
    <property type="entry name" value="SHORT-CHAIN DEHYDROGENASE_REDUCTASE FAMILY PROTEIN"/>
    <property type="match status" value="1"/>
</dbReference>
<comment type="similarity">
    <text evidence="1">Belongs to the short-chain dehydrogenases/reductases (SDR) family.</text>
</comment>
<dbReference type="InterPro" id="IPR002347">
    <property type="entry name" value="SDR_fam"/>
</dbReference>
<keyword evidence="2" id="KW-0560">Oxidoreductase</keyword>
<dbReference type="SUPFAM" id="SSF51735">
    <property type="entry name" value="NAD(P)-binding Rossmann-fold domains"/>
    <property type="match status" value="1"/>
</dbReference>
<proteinExistence type="inferred from homology"/>
<dbReference type="Proteomes" id="UP001138757">
    <property type="component" value="Unassembled WGS sequence"/>
</dbReference>
<evidence type="ECO:0000256" key="3">
    <source>
        <dbReference type="ARBA" id="ARBA00051383"/>
    </source>
</evidence>
<organism evidence="4 5">
    <name type="scientific">Sphingobium nicotianae</name>
    <dbReference type="NCBI Taxonomy" id="2782607"/>
    <lineage>
        <taxon>Bacteria</taxon>
        <taxon>Pseudomonadati</taxon>
        <taxon>Pseudomonadota</taxon>
        <taxon>Alphaproteobacteria</taxon>
        <taxon>Sphingomonadales</taxon>
        <taxon>Sphingomonadaceae</taxon>
        <taxon>Sphingobium</taxon>
    </lineage>
</organism>
<protein>
    <submittedName>
        <fullName evidence="4">SDR family oxidoreductase</fullName>
    </submittedName>
</protein>
<reference evidence="4" key="1">
    <citation type="submission" date="2021-05" db="EMBL/GenBank/DDBJ databases">
        <title>Genome of Sphingobium sp. strain.</title>
        <authorList>
            <person name="Fan R."/>
        </authorList>
    </citation>
    <scope>NUCLEOTIDE SEQUENCE</scope>
    <source>
        <strain evidence="4">H33</strain>
    </source>
</reference>
<dbReference type="PRINTS" id="PR00081">
    <property type="entry name" value="GDHRDH"/>
</dbReference>
<comment type="catalytic activity">
    <reaction evidence="3">
        <text>2,5-dichlorocyclohexa-2,5-dien-1,4-diol + NAD(+) = 2,5-dichlorohydroquinone + NADH + H(+)</text>
        <dbReference type="Rhea" id="RHEA:15741"/>
        <dbReference type="ChEBI" id="CHEBI:15378"/>
        <dbReference type="ChEBI" id="CHEBI:27545"/>
        <dbReference type="ChEBI" id="CHEBI:28975"/>
        <dbReference type="ChEBI" id="CHEBI:57540"/>
        <dbReference type="ChEBI" id="CHEBI:57945"/>
    </reaction>
</comment>
<dbReference type="CDD" id="cd05233">
    <property type="entry name" value="SDR_c"/>
    <property type="match status" value="1"/>
</dbReference>
<dbReference type="Gene3D" id="3.40.50.720">
    <property type="entry name" value="NAD(P)-binding Rossmann-like Domain"/>
    <property type="match status" value="1"/>
</dbReference>
<comment type="caution">
    <text evidence="4">The sequence shown here is derived from an EMBL/GenBank/DDBJ whole genome shotgun (WGS) entry which is preliminary data.</text>
</comment>
<evidence type="ECO:0000256" key="1">
    <source>
        <dbReference type="ARBA" id="ARBA00006484"/>
    </source>
</evidence>
<dbReference type="InterPro" id="IPR036291">
    <property type="entry name" value="NAD(P)-bd_dom_sf"/>
</dbReference>
<dbReference type="AlphaFoldDB" id="A0A9X1DCX3"/>
<gene>
    <name evidence="4" type="ORF">KK488_12835</name>
</gene>
<dbReference type="Pfam" id="PF13561">
    <property type="entry name" value="adh_short_C2"/>
    <property type="match status" value="1"/>
</dbReference>